<sequence length="320" mass="36215">MQSPQAPANEQKRLKTLHSLNILDTPPQERFDRLVRMAKRVFNVPIALVSLVDEKRQWFKARVGLNATETSREVSFCGHTILCQAPFIITDARKDLRFADNPLVTGPPNIVFYAGCPLHFFDGTALGTLCIIDTHPRQLGDEDLVLLKDLAHLTERELAATHLATQDDLTGIVNRRGFLTLAEKALTLSARGHLSLVLAYFDLDSFKAINDNFGHEEGDLALKIFSQLMQRCFRESDIIARLGGDEFVVLLTNADETFARESISRFRYELDQYNRQANKQYQLAFSDGIAAVTPENNSSIAEMLKQADEQMYRQKRDKMP</sequence>
<dbReference type="CDD" id="cd01949">
    <property type="entry name" value="GGDEF"/>
    <property type="match status" value="1"/>
</dbReference>
<evidence type="ECO:0000313" key="3">
    <source>
        <dbReference type="EMBL" id="WDE06945.1"/>
    </source>
</evidence>
<evidence type="ECO:0000313" key="4">
    <source>
        <dbReference type="Proteomes" id="UP000032352"/>
    </source>
</evidence>
<dbReference type="SUPFAM" id="SSF55073">
    <property type="entry name" value="Nucleotide cyclase"/>
    <property type="match status" value="1"/>
</dbReference>
<dbReference type="Pfam" id="PF01590">
    <property type="entry name" value="GAF"/>
    <property type="match status" value="1"/>
</dbReference>
<reference evidence="3 4" key="2">
    <citation type="journal article" date="2022" name="Mar. Drugs">
        <title>Bioassay-Guided Fractionation Leads to the Detection of Cholic Acid Generated by the Rare Thalassomonas sp.</title>
        <authorList>
            <person name="Pheiffer F."/>
            <person name="Schneider Y.K."/>
            <person name="Hansen E.H."/>
            <person name="Andersen J.H."/>
            <person name="Isaksson J."/>
            <person name="Busche T."/>
            <person name="R C."/>
            <person name="Kalinowski J."/>
            <person name="Zyl L.V."/>
            <person name="Trindade M."/>
        </authorList>
    </citation>
    <scope>NUCLEOTIDE SEQUENCE [LARGE SCALE GENOMIC DNA]</scope>
    <source>
        <strain evidence="3 4">XOM25</strain>
    </source>
</reference>
<keyword evidence="4" id="KW-1185">Reference proteome</keyword>
<accession>A0AAF0CB52</accession>
<evidence type="ECO:0000259" key="2">
    <source>
        <dbReference type="PROSITE" id="PS50887"/>
    </source>
</evidence>
<dbReference type="PANTHER" id="PTHR43102:SF2">
    <property type="entry name" value="GAF DOMAIN-CONTAINING PROTEIN"/>
    <property type="match status" value="1"/>
</dbReference>
<dbReference type="InterPro" id="IPR043128">
    <property type="entry name" value="Rev_trsase/Diguanyl_cyclase"/>
</dbReference>
<dbReference type="InterPro" id="IPR000160">
    <property type="entry name" value="GGDEF_dom"/>
</dbReference>
<gene>
    <name evidence="3" type="ORF">SG34_008670</name>
</gene>
<dbReference type="Gene3D" id="3.30.70.270">
    <property type="match status" value="1"/>
</dbReference>
<dbReference type="SMART" id="SM00065">
    <property type="entry name" value="GAF"/>
    <property type="match status" value="1"/>
</dbReference>
<dbReference type="Proteomes" id="UP000032352">
    <property type="component" value="Chromosome"/>
</dbReference>
<dbReference type="NCBIfam" id="TIGR00254">
    <property type="entry name" value="GGDEF"/>
    <property type="match status" value="1"/>
</dbReference>
<reference evidence="3 4" key="1">
    <citation type="journal article" date="2015" name="Genome Announc.">
        <title>Draft Genome Sequences of Marine Isolates of Thalassomonas viridans and Thalassomonas actiniarum.</title>
        <authorList>
            <person name="Olonade I."/>
            <person name="van Zyl L.J."/>
            <person name="Trindade M."/>
        </authorList>
    </citation>
    <scope>NUCLEOTIDE SEQUENCE [LARGE SCALE GENOMIC DNA]</scope>
    <source>
        <strain evidence="3 4">XOM25</strain>
    </source>
</reference>
<dbReference type="SUPFAM" id="SSF55781">
    <property type="entry name" value="GAF domain-like"/>
    <property type="match status" value="1"/>
</dbReference>
<dbReference type="InterPro" id="IPR003018">
    <property type="entry name" value="GAF"/>
</dbReference>
<dbReference type="GO" id="GO:0003824">
    <property type="term" value="F:catalytic activity"/>
    <property type="evidence" value="ECO:0007669"/>
    <property type="project" value="UniProtKB-ARBA"/>
</dbReference>
<dbReference type="Gene3D" id="3.30.450.40">
    <property type="match status" value="1"/>
</dbReference>
<dbReference type="SMART" id="SM00267">
    <property type="entry name" value="GGDEF"/>
    <property type="match status" value="1"/>
</dbReference>
<dbReference type="RefSeq" id="WP_044841480.1">
    <property type="nucleotide sequence ID" value="NZ_CP059733.1"/>
</dbReference>
<feature type="domain" description="GGDEF" evidence="2">
    <location>
        <begin position="194"/>
        <end position="320"/>
    </location>
</feature>
<evidence type="ECO:0000256" key="1">
    <source>
        <dbReference type="ARBA" id="ARBA00001946"/>
    </source>
</evidence>
<dbReference type="EMBL" id="CP059733">
    <property type="protein sequence ID" value="WDE06945.1"/>
    <property type="molecule type" value="Genomic_DNA"/>
</dbReference>
<comment type="cofactor">
    <cofactor evidence="1">
        <name>Mg(2+)</name>
        <dbReference type="ChEBI" id="CHEBI:18420"/>
    </cofactor>
</comment>
<dbReference type="PROSITE" id="PS50887">
    <property type="entry name" value="GGDEF"/>
    <property type="match status" value="1"/>
</dbReference>
<organism evidence="3 4">
    <name type="scientific">Thalassomonas viridans</name>
    <dbReference type="NCBI Taxonomy" id="137584"/>
    <lineage>
        <taxon>Bacteria</taxon>
        <taxon>Pseudomonadati</taxon>
        <taxon>Pseudomonadota</taxon>
        <taxon>Gammaproteobacteria</taxon>
        <taxon>Alteromonadales</taxon>
        <taxon>Colwelliaceae</taxon>
        <taxon>Thalassomonas</taxon>
    </lineage>
</organism>
<dbReference type="InterPro" id="IPR029016">
    <property type="entry name" value="GAF-like_dom_sf"/>
</dbReference>
<protein>
    <submittedName>
        <fullName evidence="3">Sensor domain-containing diguanylate cyclase</fullName>
    </submittedName>
</protein>
<dbReference type="PANTHER" id="PTHR43102">
    <property type="entry name" value="SLR1143 PROTEIN"/>
    <property type="match status" value="1"/>
</dbReference>
<dbReference type="AlphaFoldDB" id="A0AAF0CB52"/>
<dbReference type="InterPro" id="IPR029787">
    <property type="entry name" value="Nucleotide_cyclase"/>
</dbReference>
<name>A0AAF0CB52_9GAMM</name>
<dbReference type="FunFam" id="3.30.70.270:FF:000001">
    <property type="entry name" value="Diguanylate cyclase domain protein"/>
    <property type="match status" value="1"/>
</dbReference>
<proteinExistence type="predicted"/>
<dbReference type="KEGG" id="tvd:SG34_008670"/>
<dbReference type="Pfam" id="PF00990">
    <property type="entry name" value="GGDEF"/>
    <property type="match status" value="1"/>
</dbReference>